<feature type="region of interest" description="Disordered" evidence="1">
    <location>
        <begin position="66"/>
        <end position="96"/>
    </location>
</feature>
<feature type="compositionally biased region" description="Basic and acidic residues" evidence="1">
    <location>
        <begin position="70"/>
        <end position="81"/>
    </location>
</feature>
<feature type="region of interest" description="Disordered" evidence="1">
    <location>
        <begin position="131"/>
        <end position="158"/>
    </location>
</feature>
<dbReference type="InterPro" id="IPR006643">
    <property type="entry name" value="Zasp-like_motif"/>
</dbReference>
<dbReference type="AlphaFoldDB" id="A0A1L8DCI6"/>
<evidence type="ECO:0000259" key="2">
    <source>
        <dbReference type="SMART" id="SM00735"/>
    </source>
</evidence>
<name>A0A1L8DCI6_9DIPT</name>
<dbReference type="SMART" id="SM00735">
    <property type="entry name" value="ZM"/>
    <property type="match status" value="1"/>
</dbReference>
<evidence type="ECO:0000313" key="3">
    <source>
        <dbReference type="EMBL" id="JAV04178.1"/>
    </source>
</evidence>
<feature type="domain" description="Zasp-like motif" evidence="2">
    <location>
        <begin position="5"/>
        <end position="30"/>
    </location>
</feature>
<accession>A0A1L8DCI6</accession>
<organism evidence="3">
    <name type="scientific">Nyssomyia neivai</name>
    <dbReference type="NCBI Taxonomy" id="330878"/>
    <lineage>
        <taxon>Eukaryota</taxon>
        <taxon>Metazoa</taxon>
        <taxon>Ecdysozoa</taxon>
        <taxon>Arthropoda</taxon>
        <taxon>Hexapoda</taxon>
        <taxon>Insecta</taxon>
        <taxon>Pterygota</taxon>
        <taxon>Neoptera</taxon>
        <taxon>Endopterygota</taxon>
        <taxon>Diptera</taxon>
        <taxon>Nematocera</taxon>
        <taxon>Psychodoidea</taxon>
        <taxon>Psychodidae</taxon>
        <taxon>Nyssomyia</taxon>
    </lineage>
</organism>
<reference evidence="3" key="1">
    <citation type="submission" date="2016-12" db="EMBL/GenBank/DDBJ databases">
        <title>An insight into the sialome and mialome of the sand fly, Nyssomyia neivai.</title>
        <authorList>
            <person name="Sebastian V."/>
            <person name="Goulart T.M."/>
            <person name="Oliveira W."/>
            <person name="Calvo E."/>
            <person name="Oliveira L.F."/>
            <person name="Pinto M.C."/>
            <person name="Rosselino A.M."/>
            <person name="Ribeiro J.M."/>
        </authorList>
    </citation>
    <scope>NUCLEOTIDE SEQUENCE</scope>
</reference>
<dbReference type="Pfam" id="PF15936">
    <property type="entry name" value="DUF4749"/>
    <property type="match status" value="1"/>
</dbReference>
<protein>
    <recommendedName>
        <fullName evidence="2">Zasp-like motif domain-containing protein</fullName>
    </recommendedName>
</protein>
<dbReference type="InterPro" id="IPR031847">
    <property type="entry name" value="PDLI1-4/Zasp-like_mid"/>
</dbReference>
<proteinExistence type="predicted"/>
<evidence type="ECO:0000256" key="1">
    <source>
        <dbReference type="SAM" id="MobiDB-lite"/>
    </source>
</evidence>
<sequence>MAQRTLVHKQFNSPIGLYSNRNVQETLDRELRQLSNGAVGIDFENNPAATKPGNLANSAVLRMLEEEEEEQRRAGNNEGLRRVAWPPPSDVSVHPSQVPLQVNNQQPQYQAPASAPTATPYQDGAAYGAQQAVPPNQYQTQSYQTTTSYQKTSTESQEQQQYYQPGIRQQSPGIITLRTELPVSQTPAPVYASQPPVFSFKGGVNMRGDQKWPPQEYKEQAAEENAARLRLAAGPACRPRRIAKDYTAFFAKNALSHNYPGYRVPPGTQHINGQSMM</sequence>
<dbReference type="EMBL" id="GFDF01009906">
    <property type="protein sequence ID" value="JAV04178.1"/>
    <property type="molecule type" value="Transcribed_RNA"/>
</dbReference>